<dbReference type="STRING" id="303518.ENSPNYP00000011240"/>
<dbReference type="SUPFAM" id="SSF81606">
    <property type="entry name" value="PP2C-like"/>
    <property type="match status" value="1"/>
</dbReference>
<evidence type="ECO:0000256" key="2">
    <source>
        <dbReference type="ARBA" id="ARBA00022801"/>
    </source>
</evidence>
<dbReference type="InterPro" id="IPR001932">
    <property type="entry name" value="PPM-type_phosphatase-like_dom"/>
</dbReference>
<keyword evidence="2" id="KW-0378">Hydrolase</keyword>
<reference evidence="5" key="1">
    <citation type="submission" date="2023-09" db="UniProtKB">
        <authorList>
            <consortium name="Ensembl"/>
        </authorList>
    </citation>
    <scope>IDENTIFICATION</scope>
</reference>
<dbReference type="Ensembl" id="ENSPNYT00000011511.1">
    <property type="protein sequence ID" value="ENSPNYP00000011240.1"/>
    <property type="gene ID" value="ENSPNYG00000008536.1"/>
</dbReference>
<accession>A0A3B4FKX7</accession>
<evidence type="ECO:0000313" key="5">
    <source>
        <dbReference type="Ensembl" id="ENSPNYP00000011240.1"/>
    </source>
</evidence>
<dbReference type="PROSITE" id="PS01032">
    <property type="entry name" value="PPM_1"/>
    <property type="match status" value="1"/>
</dbReference>
<evidence type="ECO:0000256" key="1">
    <source>
        <dbReference type="ARBA" id="ARBA00022723"/>
    </source>
</evidence>
<dbReference type="InterPro" id="IPR000222">
    <property type="entry name" value="PP2C_BS"/>
</dbReference>
<dbReference type="AlphaFoldDB" id="A0A3B4FKX7"/>
<proteinExistence type="predicted"/>
<evidence type="ECO:0000256" key="3">
    <source>
        <dbReference type="ARBA" id="ARBA00022912"/>
    </source>
</evidence>
<protein>
    <recommendedName>
        <fullName evidence="4">PPM-type phosphatase domain-containing protein</fullName>
    </recommendedName>
</protein>
<organism evidence="5">
    <name type="scientific">Pundamilia nyererei</name>
    <dbReference type="NCBI Taxonomy" id="303518"/>
    <lineage>
        <taxon>Eukaryota</taxon>
        <taxon>Metazoa</taxon>
        <taxon>Chordata</taxon>
        <taxon>Craniata</taxon>
        <taxon>Vertebrata</taxon>
        <taxon>Euteleostomi</taxon>
        <taxon>Actinopterygii</taxon>
        <taxon>Neopterygii</taxon>
        <taxon>Teleostei</taxon>
        <taxon>Neoteleostei</taxon>
        <taxon>Acanthomorphata</taxon>
        <taxon>Ovalentaria</taxon>
        <taxon>Cichlomorphae</taxon>
        <taxon>Cichliformes</taxon>
        <taxon>Cichlidae</taxon>
        <taxon>African cichlids</taxon>
        <taxon>Pseudocrenilabrinae</taxon>
        <taxon>Haplochromini</taxon>
        <taxon>Pundamilia</taxon>
    </lineage>
</organism>
<keyword evidence="1" id="KW-0479">Metal-binding</keyword>
<dbReference type="Gene3D" id="3.60.40.10">
    <property type="entry name" value="PPM-type phosphatase domain"/>
    <property type="match status" value="1"/>
</dbReference>
<dbReference type="Pfam" id="PF00481">
    <property type="entry name" value="PP2C"/>
    <property type="match status" value="1"/>
</dbReference>
<dbReference type="PROSITE" id="PS51746">
    <property type="entry name" value="PPM_2"/>
    <property type="match status" value="1"/>
</dbReference>
<keyword evidence="3" id="KW-0904">Protein phosphatase</keyword>
<feature type="domain" description="PPM-type phosphatase" evidence="4">
    <location>
        <begin position="1"/>
        <end position="137"/>
    </location>
</feature>
<sequence>MQDAHVLLPDMSGCLSTLSRVSYFAVFDGHGGARASGFAAENLHHTLAKKFPTGDAENADKLIKRCLLDTFKQTDEDFLKKASRKADELFVWTGNRRGRTAPRPPASDLSRQCLNLLTLLTQTGHKEETHQTVQPDH</sequence>
<dbReference type="GO" id="GO:0004721">
    <property type="term" value="F:phosphoprotein phosphatase activity"/>
    <property type="evidence" value="ECO:0007669"/>
    <property type="project" value="UniProtKB-KW"/>
</dbReference>
<name>A0A3B4FKX7_9CICH</name>
<evidence type="ECO:0000259" key="4">
    <source>
        <dbReference type="PROSITE" id="PS51746"/>
    </source>
</evidence>
<dbReference type="GO" id="GO:0046872">
    <property type="term" value="F:metal ion binding"/>
    <property type="evidence" value="ECO:0007669"/>
    <property type="project" value="UniProtKB-KW"/>
</dbReference>
<dbReference type="InterPro" id="IPR036457">
    <property type="entry name" value="PPM-type-like_dom_sf"/>
</dbReference>
<dbReference type="GeneTree" id="ENSGT00940000157403"/>